<evidence type="ECO:0000313" key="1">
    <source>
        <dbReference type="EMBL" id="AWK04792.1"/>
    </source>
</evidence>
<reference evidence="1 2" key="1">
    <citation type="submission" date="2018-05" db="EMBL/GenBank/DDBJ databases">
        <title>Genome sequencing of Flavobacterium sp. HYN0056.</title>
        <authorList>
            <person name="Yi H."/>
            <person name="Baek C."/>
        </authorList>
    </citation>
    <scope>NUCLEOTIDE SEQUENCE [LARGE SCALE GENOMIC DNA]</scope>
    <source>
        <strain evidence="1 2">HYN0056</strain>
    </source>
</reference>
<dbReference type="EMBL" id="CP029255">
    <property type="protein sequence ID" value="AWK04792.1"/>
    <property type="molecule type" value="Genomic_DNA"/>
</dbReference>
<protein>
    <submittedName>
        <fullName evidence="1">Uncharacterized protein</fullName>
    </submittedName>
</protein>
<dbReference type="Proteomes" id="UP000245250">
    <property type="component" value="Chromosome"/>
</dbReference>
<proteinExistence type="predicted"/>
<name>A0A2S1YL68_9FLAO</name>
<keyword evidence="2" id="KW-1185">Reference proteome</keyword>
<accession>A0A2S1YL68</accession>
<sequence>MKYPVVTLIRQHHWLVKFNSDPFFFITNMRKVLQNIPQKNTFLSDLISASTKYLLPKFVVTAIKRFILL</sequence>
<dbReference type="AlphaFoldDB" id="A0A2S1YL68"/>
<dbReference type="KEGG" id="fcr:HYN56_11375"/>
<evidence type="ECO:0000313" key="2">
    <source>
        <dbReference type="Proteomes" id="UP000245250"/>
    </source>
</evidence>
<organism evidence="1 2">
    <name type="scientific">Flavobacterium crocinum</name>
    <dbReference type="NCBI Taxonomy" id="2183896"/>
    <lineage>
        <taxon>Bacteria</taxon>
        <taxon>Pseudomonadati</taxon>
        <taxon>Bacteroidota</taxon>
        <taxon>Flavobacteriia</taxon>
        <taxon>Flavobacteriales</taxon>
        <taxon>Flavobacteriaceae</taxon>
        <taxon>Flavobacterium</taxon>
    </lineage>
</organism>
<gene>
    <name evidence="1" type="ORF">HYN56_11375</name>
</gene>